<dbReference type="InParanoid" id="A0A1V9XFE7"/>
<gene>
    <name evidence="2" type="ORF">BIW11_03813</name>
</gene>
<accession>A0A1V9XFE7</accession>
<dbReference type="OrthoDB" id="10537689at2759"/>
<evidence type="ECO:0000313" key="3">
    <source>
        <dbReference type="Proteomes" id="UP000192247"/>
    </source>
</evidence>
<dbReference type="Proteomes" id="UP000192247">
    <property type="component" value="Unassembled WGS sequence"/>
</dbReference>
<sequence>MKPLWEKRIPLQTCRGPPIEDTHRPVLRPFRKLTTFRLTFHLSGLMASVGLSLWFYRAASTVHKSPSTILYWLGVEVAFWMTRHLEVHYLEERLRKKVG</sequence>
<feature type="transmembrane region" description="Helical" evidence="1">
    <location>
        <begin position="38"/>
        <end position="57"/>
    </location>
</feature>
<dbReference type="AlphaFoldDB" id="A0A1V9XFE7"/>
<comment type="caution">
    <text evidence="2">The sequence shown here is derived from an EMBL/GenBank/DDBJ whole genome shotgun (WGS) entry which is preliminary data.</text>
</comment>
<dbReference type="EMBL" id="MNPL01012297">
    <property type="protein sequence ID" value="OQR72219.1"/>
    <property type="molecule type" value="Genomic_DNA"/>
</dbReference>
<keyword evidence="1" id="KW-0472">Membrane</keyword>
<reference evidence="2 3" key="1">
    <citation type="journal article" date="2017" name="Gigascience">
        <title>Draft genome of the honey bee ectoparasitic mite, Tropilaelaps mercedesae, is shaped by the parasitic life history.</title>
        <authorList>
            <person name="Dong X."/>
            <person name="Armstrong S.D."/>
            <person name="Xia D."/>
            <person name="Makepeace B.L."/>
            <person name="Darby A.C."/>
            <person name="Kadowaki T."/>
        </authorList>
    </citation>
    <scope>NUCLEOTIDE SEQUENCE [LARGE SCALE GENOMIC DNA]</scope>
    <source>
        <strain evidence="2">Wuxi-XJTLU</strain>
    </source>
</reference>
<keyword evidence="3" id="KW-1185">Reference proteome</keyword>
<proteinExistence type="predicted"/>
<keyword evidence="1" id="KW-0812">Transmembrane</keyword>
<evidence type="ECO:0000313" key="2">
    <source>
        <dbReference type="EMBL" id="OQR72219.1"/>
    </source>
</evidence>
<evidence type="ECO:0000256" key="1">
    <source>
        <dbReference type="SAM" id="Phobius"/>
    </source>
</evidence>
<protein>
    <submittedName>
        <fullName evidence="2">Uncharacterized protein</fullName>
    </submittedName>
</protein>
<organism evidence="2 3">
    <name type="scientific">Tropilaelaps mercedesae</name>
    <dbReference type="NCBI Taxonomy" id="418985"/>
    <lineage>
        <taxon>Eukaryota</taxon>
        <taxon>Metazoa</taxon>
        <taxon>Ecdysozoa</taxon>
        <taxon>Arthropoda</taxon>
        <taxon>Chelicerata</taxon>
        <taxon>Arachnida</taxon>
        <taxon>Acari</taxon>
        <taxon>Parasitiformes</taxon>
        <taxon>Mesostigmata</taxon>
        <taxon>Gamasina</taxon>
        <taxon>Dermanyssoidea</taxon>
        <taxon>Laelapidae</taxon>
        <taxon>Tropilaelaps</taxon>
    </lineage>
</organism>
<keyword evidence="1" id="KW-1133">Transmembrane helix</keyword>
<name>A0A1V9XFE7_9ACAR</name>